<evidence type="ECO:0000313" key="3">
    <source>
        <dbReference type="EMBL" id="PIS30628.1"/>
    </source>
</evidence>
<dbReference type="EMBL" id="PEYM01000052">
    <property type="protein sequence ID" value="PIS30628.1"/>
    <property type="molecule type" value="Genomic_DNA"/>
</dbReference>
<comment type="caution">
    <text evidence="3">The sequence shown here is derived from an EMBL/GenBank/DDBJ whole genome shotgun (WGS) entry which is preliminary data.</text>
</comment>
<dbReference type="NCBIfam" id="TIGR00268">
    <property type="entry name" value="ATP-dependent sacrificial sulfur transferase LarE"/>
    <property type="match status" value="1"/>
</dbReference>
<name>A0A2H0XZS4_UNCSA</name>
<feature type="active site" description="Nucleophile and sulfur donor" evidence="1">
    <location>
        <position position="172"/>
    </location>
</feature>
<evidence type="ECO:0000313" key="4">
    <source>
        <dbReference type="Proteomes" id="UP000231343"/>
    </source>
</evidence>
<feature type="domain" description="NAD/GMP synthase" evidence="2">
    <location>
        <begin position="12"/>
        <end position="79"/>
    </location>
</feature>
<sequence length="262" mass="29740">MDKIIQLKEMVRGMGKVLIAYSGGVDSTFLLKVASDTLGKNVLAVIAKSPTYPESEVRFAKEMCQGLGARYLVIETDEFLDENFISNPRERCYFCKKELFSKLLAIAKAENIPYVLDGSNFDDKSDFRPGSKAKEELGVRSPLMELGFTKEDIRKFSRDLGLRTSDKPSYACLASRIPYGTKITPEILGRIEKGEEFLRELGFNQLRVRHHGAIVRIEVDQESIPHLIDDELREQVAKKFEELGYTYVTFDLKGYRTGSMNL</sequence>
<proteinExistence type="predicted"/>
<dbReference type="Proteomes" id="UP000231343">
    <property type="component" value="Unassembled WGS sequence"/>
</dbReference>
<dbReference type="GO" id="GO:0006163">
    <property type="term" value="P:purine nucleotide metabolic process"/>
    <property type="evidence" value="ECO:0007669"/>
    <property type="project" value="UniProtKB-ARBA"/>
</dbReference>
<dbReference type="PANTHER" id="PTHR43169">
    <property type="entry name" value="EXSB FAMILY PROTEIN"/>
    <property type="match status" value="1"/>
</dbReference>
<dbReference type="InterPro" id="IPR052188">
    <property type="entry name" value="Ni-pincer_cofactor_biosynth"/>
</dbReference>
<dbReference type="PANTHER" id="PTHR43169:SF2">
    <property type="entry name" value="NAD_GMP SYNTHASE DOMAIN-CONTAINING PROTEIN"/>
    <property type="match status" value="1"/>
</dbReference>
<evidence type="ECO:0000259" key="2">
    <source>
        <dbReference type="Pfam" id="PF02540"/>
    </source>
</evidence>
<dbReference type="InterPro" id="IPR022310">
    <property type="entry name" value="NAD/GMP_synthase"/>
</dbReference>
<organism evidence="3 4">
    <name type="scientific">Candidatus Saganbacteria bacterium CG08_land_8_20_14_0_20_45_16</name>
    <dbReference type="NCBI Taxonomy" id="2014293"/>
    <lineage>
        <taxon>Bacteria</taxon>
        <taxon>Bacillati</taxon>
        <taxon>Saganbacteria</taxon>
    </lineage>
</organism>
<dbReference type="Pfam" id="PF02540">
    <property type="entry name" value="NAD_synthase"/>
    <property type="match status" value="1"/>
</dbReference>
<dbReference type="InterPro" id="IPR005232">
    <property type="entry name" value="LarE"/>
</dbReference>
<dbReference type="GO" id="GO:0016783">
    <property type="term" value="F:sulfurtransferase activity"/>
    <property type="evidence" value="ECO:0007669"/>
    <property type="project" value="InterPro"/>
</dbReference>
<dbReference type="PIRSF" id="PIRSF006661">
    <property type="entry name" value="PP-lp_UCP006661"/>
    <property type="match status" value="1"/>
</dbReference>
<dbReference type="SUPFAM" id="SSF52402">
    <property type="entry name" value="Adenine nucleotide alpha hydrolases-like"/>
    <property type="match status" value="1"/>
</dbReference>
<dbReference type="CDD" id="cd01990">
    <property type="entry name" value="LarE-like"/>
    <property type="match status" value="1"/>
</dbReference>
<dbReference type="InterPro" id="IPR014729">
    <property type="entry name" value="Rossmann-like_a/b/a_fold"/>
</dbReference>
<accession>A0A2H0XZS4</accession>
<dbReference type="AlphaFoldDB" id="A0A2H0XZS4"/>
<reference evidence="3 4" key="1">
    <citation type="submission" date="2017-09" db="EMBL/GenBank/DDBJ databases">
        <title>Depth-based differentiation of microbial function through sediment-hosted aquifers and enrichment of novel symbionts in the deep terrestrial subsurface.</title>
        <authorList>
            <person name="Probst A.J."/>
            <person name="Ladd B."/>
            <person name="Jarett J.K."/>
            <person name="Geller-Mcgrath D.E."/>
            <person name="Sieber C.M."/>
            <person name="Emerson J.B."/>
            <person name="Anantharaman K."/>
            <person name="Thomas B.C."/>
            <person name="Malmstrom R."/>
            <person name="Stieglmeier M."/>
            <person name="Klingl A."/>
            <person name="Woyke T."/>
            <person name="Ryan C.M."/>
            <person name="Banfield J.F."/>
        </authorList>
    </citation>
    <scope>NUCLEOTIDE SEQUENCE [LARGE SCALE GENOMIC DNA]</scope>
    <source>
        <strain evidence="3">CG08_land_8_20_14_0_20_45_16</strain>
    </source>
</reference>
<evidence type="ECO:0000256" key="1">
    <source>
        <dbReference type="PIRSR" id="PIRSR006661-1"/>
    </source>
</evidence>
<protein>
    <submittedName>
        <fullName evidence="3">TIGR00268 family protein</fullName>
    </submittedName>
</protein>
<gene>
    <name evidence="3" type="ORF">COT42_02705</name>
</gene>
<dbReference type="Gene3D" id="3.40.50.620">
    <property type="entry name" value="HUPs"/>
    <property type="match status" value="1"/>
</dbReference>